<evidence type="ECO:0000313" key="3">
    <source>
        <dbReference type="Proteomes" id="UP000198892"/>
    </source>
</evidence>
<dbReference type="CDD" id="cd01948">
    <property type="entry name" value="EAL"/>
    <property type="match status" value="1"/>
</dbReference>
<organism evidence="2 3">
    <name type="scientific">Salibacterium halotolerans</name>
    <dbReference type="NCBI Taxonomy" id="1884432"/>
    <lineage>
        <taxon>Bacteria</taxon>
        <taxon>Bacillati</taxon>
        <taxon>Bacillota</taxon>
        <taxon>Bacilli</taxon>
        <taxon>Bacillales</taxon>
        <taxon>Bacillaceae</taxon>
    </lineage>
</organism>
<dbReference type="Pfam" id="PF10388">
    <property type="entry name" value="YkuI_C"/>
    <property type="match status" value="1"/>
</dbReference>
<dbReference type="OrthoDB" id="1673646at2"/>
<proteinExistence type="predicted"/>
<feature type="domain" description="EAL" evidence="1">
    <location>
        <begin position="1"/>
        <end position="249"/>
    </location>
</feature>
<dbReference type="Proteomes" id="UP000198892">
    <property type="component" value="Unassembled WGS sequence"/>
</dbReference>
<dbReference type="Gene3D" id="3.20.20.450">
    <property type="entry name" value="EAL domain"/>
    <property type="match status" value="1"/>
</dbReference>
<evidence type="ECO:0000259" key="1">
    <source>
        <dbReference type="PROSITE" id="PS50883"/>
    </source>
</evidence>
<dbReference type="InterPro" id="IPR001633">
    <property type="entry name" value="EAL_dom"/>
</dbReference>
<gene>
    <name evidence="2" type="ORF">SAMN05518683_11445</name>
</gene>
<dbReference type="STRING" id="1884432.SAMN05518683_11445"/>
<reference evidence="3" key="1">
    <citation type="submission" date="2016-10" db="EMBL/GenBank/DDBJ databases">
        <authorList>
            <person name="Varghese N."/>
            <person name="Submissions S."/>
        </authorList>
    </citation>
    <scope>NUCLEOTIDE SEQUENCE [LARGE SCALE GENOMIC DNA]</scope>
    <source>
        <strain evidence="3">S7</strain>
    </source>
</reference>
<dbReference type="Gene3D" id="3.30.450.20">
    <property type="entry name" value="PAS domain"/>
    <property type="match status" value="1"/>
</dbReference>
<protein>
    <submittedName>
        <fullName evidence="2">EAL domain, c-di-GMP-specific phosphodiesterase class I (Or its enzymatically inactive variant)</fullName>
    </submittedName>
</protein>
<dbReference type="InterPro" id="IPR018842">
    <property type="entry name" value="YkuI_C"/>
</dbReference>
<dbReference type="InterPro" id="IPR035919">
    <property type="entry name" value="EAL_sf"/>
</dbReference>
<evidence type="ECO:0000313" key="2">
    <source>
        <dbReference type="EMBL" id="SFP98383.1"/>
    </source>
</evidence>
<accession>A0A1I5USZ6</accession>
<dbReference type="Pfam" id="PF00563">
    <property type="entry name" value="EAL"/>
    <property type="match status" value="1"/>
</dbReference>
<dbReference type="InterPro" id="IPR050706">
    <property type="entry name" value="Cyclic-di-GMP_PDE-like"/>
</dbReference>
<dbReference type="SUPFAM" id="SSF103190">
    <property type="entry name" value="Sensory domain-like"/>
    <property type="match status" value="1"/>
</dbReference>
<dbReference type="InterPro" id="IPR029151">
    <property type="entry name" value="Sensor-like_sf"/>
</dbReference>
<dbReference type="RefSeq" id="WP_093337917.1">
    <property type="nucleotide sequence ID" value="NZ_FOXD01000014.1"/>
</dbReference>
<dbReference type="PROSITE" id="PS50883">
    <property type="entry name" value="EAL"/>
    <property type="match status" value="1"/>
</dbReference>
<keyword evidence="3" id="KW-1185">Reference proteome</keyword>
<dbReference type="AlphaFoldDB" id="A0A1I5USZ6"/>
<dbReference type="SUPFAM" id="SSF141868">
    <property type="entry name" value="EAL domain-like"/>
    <property type="match status" value="1"/>
</dbReference>
<dbReference type="SMART" id="SM00052">
    <property type="entry name" value="EAL"/>
    <property type="match status" value="1"/>
</dbReference>
<name>A0A1I5USZ6_9BACI</name>
<sequence>MDALDIVMNKQNVTAYLQPIISTDRQEITGYEVLGRYQDEERSISLRPFFQDKTIPEEYRREIEEQIHHQALTSFLDGNRTEHIFLNVDVDLILTDGGEHFFEKLSSYKDYGLSFSRLVLECKEHDFEGDVSRLKHFIQYVQSMGIRIALDDLGKTSTPLDEIAYLNPDIVKVDLEFLADQSFPEMYREALHSLSVLSGKIGASLLFENIKEFNQLHFAWKHGARYFQGSYLGRPDLSFLDKMTFAETLRKHFNDFLFFEKKKIEAQIELTDTLAKRLERVVKDKQNPDDIDDLTLHIADELKDLSFRVYLCNYEGFQQSGNAFLDEDGMWQYQFEEKNRNWSWRPYFLENIVRMNIEKKGILSDLYTDIHKEERIRTYSYPINENLYVFVDIPYSYLFEKDFLL</sequence>
<dbReference type="EMBL" id="FOXD01000014">
    <property type="protein sequence ID" value="SFP98383.1"/>
    <property type="molecule type" value="Genomic_DNA"/>
</dbReference>
<dbReference type="PANTHER" id="PTHR33121">
    <property type="entry name" value="CYCLIC DI-GMP PHOSPHODIESTERASE PDEF"/>
    <property type="match status" value="1"/>
</dbReference>
<dbReference type="PANTHER" id="PTHR33121:SF82">
    <property type="entry name" value="SIGNAL TRANSDUCTION PROTEIN CONTAINING A EAL DOMAIN"/>
    <property type="match status" value="1"/>
</dbReference>
<dbReference type="GO" id="GO:0071111">
    <property type="term" value="F:cyclic-guanylate-specific phosphodiesterase activity"/>
    <property type="evidence" value="ECO:0007669"/>
    <property type="project" value="InterPro"/>
</dbReference>